<dbReference type="EMBL" id="RBNJ01026777">
    <property type="protein sequence ID" value="RUS14734.1"/>
    <property type="molecule type" value="Genomic_DNA"/>
</dbReference>
<evidence type="ECO:0000313" key="1">
    <source>
        <dbReference type="EMBL" id="RUS14734.1"/>
    </source>
</evidence>
<sequence length="35" mass="4143">MTTFHPRHKGGLANEFRCYTNYPSEAMPWAREDEV</sequence>
<accession>A0A433PB09</accession>
<proteinExistence type="predicted"/>
<evidence type="ECO:0000313" key="2">
    <source>
        <dbReference type="Proteomes" id="UP000274822"/>
    </source>
</evidence>
<gene>
    <name evidence="1" type="ORF">BC938DRAFT_477254</name>
</gene>
<keyword evidence="2" id="KW-1185">Reference proteome</keyword>
<reference evidence="1 2" key="1">
    <citation type="journal article" date="2018" name="New Phytol.">
        <title>Phylogenomics of Endogonaceae and evolution of mycorrhizas within Mucoromycota.</title>
        <authorList>
            <person name="Chang Y."/>
            <person name="Desiro A."/>
            <person name="Na H."/>
            <person name="Sandor L."/>
            <person name="Lipzen A."/>
            <person name="Clum A."/>
            <person name="Barry K."/>
            <person name="Grigoriev I.V."/>
            <person name="Martin F.M."/>
            <person name="Stajich J.E."/>
            <person name="Smith M.E."/>
            <person name="Bonito G."/>
            <person name="Spatafora J.W."/>
        </authorList>
    </citation>
    <scope>NUCLEOTIDE SEQUENCE [LARGE SCALE GENOMIC DNA]</scope>
    <source>
        <strain evidence="1 2">AD002</strain>
    </source>
</reference>
<dbReference type="AlphaFoldDB" id="A0A433PB09"/>
<feature type="non-terminal residue" evidence="1">
    <location>
        <position position="35"/>
    </location>
</feature>
<comment type="caution">
    <text evidence="1">The sequence shown here is derived from an EMBL/GenBank/DDBJ whole genome shotgun (WGS) entry which is preliminary data.</text>
</comment>
<name>A0A433PB09_9FUNG</name>
<organism evidence="1 2">
    <name type="scientific">Jimgerdemannia flammicorona</name>
    <dbReference type="NCBI Taxonomy" id="994334"/>
    <lineage>
        <taxon>Eukaryota</taxon>
        <taxon>Fungi</taxon>
        <taxon>Fungi incertae sedis</taxon>
        <taxon>Mucoromycota</taxon>
        <taxon>Mucoromycotina</taxon>
        <taxon>Endogonomycetes</taxon>
        <taxon>Endogonales</taxon>
        <taxon>Endogonaceae</taxon>
        <taxon>Jimgerdemannia</taxon>
    </lineage>
</organism>
<dbReference type="Proteomes" id="UP000274822">
    <property type="component" value="Unassembled WGS sequence"/>
</dbReference>
<protein>
    <submittedName>
        <fullName evidence="1">Uncharacterized protein</fullName>
    </submittedName>
</protein>